<proteinExistence type="predicted"/>
<name>A0A6H1UC74_9GAMM</name>
<dbReference type="GO" id="GO:1904680">
    <property type="term" value="F:peptide transmembrane transporter activity"/>
    <property type="evidence" value="ECO:0007669"/>
    <property type="project" value="TreeGrafter"/>
</dbReference>
<dbReference type="AlphaFoldDB" id="A0A6H1UC74"/>
<feature type="transmembrane region" description="Helical" evidence="1">
    <location>
        <begin position="14"/>
        <end position="37"/>
    </location>
</feature>
<dbReference type="KEGG" id="fes:HER31_07130"/>
<dbReference type="Proteomes" id="UP000501602">
    <property type="component" value="Chromosome"/>
</dbReference>
<evidence type="ECO:0000259" key="2">
    <source>
        <dbReference type="Pfam" id="PF00496"/>
    </source>
</evidence>
<dbReference type="InterPro" id="IPR000914">
    <property type="entry name" value="SBP_5_dom"/>
</dbReference>
<protein>
    <submittedName>
        <fullName evidence="3">ABC transporter substrate-binding protein</fullName>
    </submittedName>
</protein>
<keyword evidence="1" id="KW-0472">Membrane</keyword>
<dbReference type="GO" id="GO:0043190">
    <property type="term" value="C:ATP-binding cassette (ABC) transporter complex"/>
    <property type="evidence" value="ECO:0007669"/>
    <property type="project" value="InterPro"/>
</dbReference>
<dbReference type="EMBL" id="CP051180">
    <property type="protein sequence ID" value="QIZ76661.1"/>
    <property type="molecule type" value="Genomic_DNA"/>
</dbReference>
<dbReference type="PANTHER" id="PTHR30290">
    <property type="entry name" value="PERIPLASMIC BINDING COMPONENT OF ABC TRANSPORTER"/>
    <property type="match status" value="1"/>
</dbReference>
<accession>A0A6H1UC74</accession>
<dbReference type="SUPFAM" id="SSF53850">
    <property type="entry name" value="Periplasmic binding protein-like II"/>
    <property type="match status" value="1"/>
</dbReference>
<dbReference type="CDD" id="cd08490">
    <property type="entry name" value="PBP2_NikA_DppA_OppA_like_3"/>
    <property type="match status" value="1"/>
</dbReference>
<reference evidence="3 4" key="1">
    <citation type="submission" date="2020-04" db="EMBL/GenBank/DDBJ databases">
        <title>Ferrimonas sp. S7 isolated from sea water.</title>
        <authorList>
            <person name="Bae S.S."/>
            <person name="Baek K."/>
        </authorList>
    </citation>
    <scope>NUCLEOTIDE SEQUENCE [LARGE SCALE GENOMIC DNA]</scope>
    <source>
        <strain evidence="3 4">S7</strain>
    </source>
</reference>
<keyword evidence="1" id="KW-0812">Transmembrane</keyword>
<evidence type="ECO:0000256" key="1">
    <source>
        <dbReference type="SAM" id="Phobius"/>
    </source>
</evidence>
<dbReference type="RefSeq" id="WP_168659922.1">
    <property type="nucleotide sequence ID" value="NZ_CP051180.1"/>
</dbReference>
<dbReference type="Gene3D" id="3.40.190.10">
    <property type="entry name" value="Periplasmic binding protein-like II"/>
    <property type="match status" value="1"/>
</dbReference>
<dbReference type="InterPro" id="IPR039424">
    <property type="entry name" value="SBP_5"/>
</dbReference>
<sequence length="529" mass="58394">MTIPSYASLQRKKALFVTGTVMVVSLLLWLVSSLLALNPSGQNPSNTLAISGPWEFTSIEPSKHGYIYTRMQVIETLLNVDEQGNLTSGLAQRWQVSDDGLRWHFWLRNDVLFHDGQPLTAATVINSLTKALSHHGALKRAPIASIEAQSELQLTITLKRPYRLLGALLANYANVVLSPAAFDQQGKVTELIGTGPYSLLSFEPPHKIIVAKYDNYWGHKPTIPFASYLTGHRAESRVLQAKSGNADIVFTVDPATLPQLEDSDNVSVHSLLLPRTMTLKLNSGHPLLNDVNARQALSLALDRQGIAANILHSPGTETEQLLPPILPQWHVADAKVQGQNQHRAKQLLTQLGWRLGHDGVLTRQGQRFTLRLITYADRPELTAVATAIQAQWAEIGIELAVDVTNSSMIPAGHQDGSLEVALMARNYSFIADPLAAISGDFAADGGDWGAMNWSSPLVQQALQQLESVTNSDEDFALSQQIATQIYQQRPVIPVITYSQHTAVNQRVKGFRFDPFERSYFINEMELLKQ</sequence>
<feature type="domain" description="Solute-binding protein family 5" evidence="2">
    <location>
        <begin position="86"/>
        <end position="433"/>
    </location>
</feature>
<dbReference type="PANTHER" id="PTHR30290:SF83">
    <property type="entry name" value="ABC TRANSPORTER SUBSTRATE-BINDING PROTEIN"/>
    <property type="match status" value="1"/>
</dbReference>
<dbReference type="Pfam" id="PF00496">
    <property type="entry name" value="SBP_bac_5"/>
    <property type="match status" value="1"/>
</dbReference>
<keyword evidence="1" id="KW-1133">Transmembrane helix</keyword>
<evidence type="ECO:0000313" key="3">
    <source>
        <dbReference type="EMBL" id="QIZ76661.1"/>
    </source>
</evidence>
<dbReference type="Gene3D" id="3.10.105.10">
    <property type="entry name" value="Dipeptide-binding Protein, Domain 3"/>
    <property type="match status" value="1"/>
</dbReference>
<gene>
    <name evidence="3" type="ORF">HER31_07130</name>
</gene>
<dbReference type="InterPro" id="IPR030678">
    <property type="entry name" value="Peptide/Ni-bd"/>
</dbReference>
<dbReference type="GO" id="GO:0015833">
    <property type="term" value="P:peptide transport"/>
    <property type="evidence" value="ECO:0007669"/>
    <property type="project" value="TreeGrafter"/>
</dbReference>
<organism evidence="3 4">
    <name type="scientific">Ferrimonas lipolytica</name>
    <dbReference type="NCBI Taxonomy" id="2724191"/>
    <lineage>
        <taxon>Bacteria</taxon>
        <taxon>Pseudomonadati</taxon>
        <taxon>Pseudomonadota</taxon>
        <taxon>Gammaproteobacteria</taxon>
        <taxon>Alteromonadales</taxon>
        <taxon>Ferrimonadaceae</taxon>
        <taxon>Ferrimonas</taxon>
    </lineage>
</organism>
<dbReference type="PIRSF" id="PIRSF002741">
    <property type="entry name" value="MppA"/>
    <property type="match status" value="1"/>
</dbReference>
<evidence type="ECO:0000313" key="4">
    <source>
        <dbReference type="Proteomes" id="UP000501602"/>
    </source>
</evidence>
<dbReference type="GO" id="GO:0030288">
    <property type="term" value="C:outer membrane-bounded periplasmic space"/>
    <property type="evidence" value="ECO:0007669"/>
    <property type="project" value="UniProtKB-ARBA"/>
</dbReference>
<keyword evidence="4" id="KW-1185">Reference proteome</keyword>